<keyword evidence="3" id="KW-0804">Transcription</keyword>
<evidence type="ECO:0000259" key="7">
    <source>
        <dbReference type="Pfam" id="PF13656"/>
    </source>
</evidence>
<feature type="domain" description="DNA-directed RNA polymerase RBP11-like dimerisation" evidence="7">
    <location>
        <begin position="69"/>
        <end position="140"/>
    </location>
</feature>
<name>A0AAJ0C6E2_9PEZI</name>
<dbReference type="AlphaFoldDB" id="A0AAJ0C6E2"/>
<dbReference type="InterPro" id="IPR036603">
    <property type="entry name" value="RBP11-like"/>
</dbReference>
<dbReference type="PANTHER" id="PTHR13946">
    <property type="entry name" value="DNA-DIRECTED RNA POLYMERASE I,II,III"/>
    <property type="match status" value="1"/>
</dbReference>
<feature type="region of interest" description="Disordered" evidence="6">
    <location>
        <begin position="1"/>
        <end position="62"/>
    </location>
</feature>
<proteinExistence type="inferred from homology"/>
<accession>A0AAJ0C6E2</accession>
<comment type="caution">
    <text evidence="8">The sequence shown here is derived from an EMBL/GenBank/DDBJ whole genome shotgun (WGS) entry which is preliminary data.</text>
</comment>
<dbReference type="CDD" id="cd07029">
    <property type="entry name" value="RNAP_I_III_AC19"/>
    <property type="match status" value="1"/>
</dbReference>
<evidence type="ECO:0000256" key="6">
    <source>
        <dbReference type="SAM" id="MobiDB-lite"/>
    </source>
</evidence>
<dbReference type="InterPro" id="IPR022905">
    <property type="entry name" value="Rpo11-like"/>
</dbReference>
<keyword evidence="4" id="KW-0539">Nucleus</keyword>
<dbReference type="SUPFAM" id="SSF55257">
    <property type="entry name" value="RBP11-like subunits of RNA polymerase"/>
    <property type="match status" value="1"/>
</dbReference>
<protein>
    <submittedName>
        <fullName evidence="8">DNA-directed RNA polymerase</fullName>
    </submittedName>
</protein>
<keyword evidence="9" id="KW-1185">Reference proteome</keyword>
<dbReference type="PANTHER" id="PTHR13946:SF28">
    <property type="entry name" value="DNA-DIRECTED RNA POLYMERASES I AND III SUBUNIT RPAC2"/>
    <property type="match status" value="1"/>
</dbReference>
<evidence type="ECO:0000256" key="5">
    <source>
        <dbReference type="ARBA" id="ARBA00025751"/>
    </source>
</evidence>
<dbReference type="GO" id="GO:0003899">
    <property type="term" value="F:DNA-directed RNA polymerase activity"/>
    <property type="evidence" value="ECO:0007669"/>
    <property type="project" value="InterPro"/>
</dbReference>
<keyword evidence="2 8" id="KW-0240">DNA-directed RNA polymerase</keyword>
<dbReference type="InterPro" id="IPR009025">
    <property type="entry name" value="RBP11-like_dimer"/>
</dbReference>
<dbReference type="RefSeq" id="XP_060286016.1">
    <property type="nucleotide sequence ID" value="XM_060429704.1"/>
</dbReference>
<comment type="similarity">
    <text evidence="5">Belongs to the archaeal Rpo11/eukaryotic RPB11/RPC19 RNA polymerase subunit family.</text>
</comment>
<feature type="compositionally biased region" description="Acidic residues" evidence="6">
    <location>
        <begin position="28"/>
        <end position="54"/>
    </location>
</feature>
<dbReference type="GeneID" id="85312891"/>
<comment type="subcellular location">
    <subcellularLocation>
        <location evidence="1">Nucleus</location>
    </subcellularLocation>
</comment>
<dbReference type="GO" id="GO:0006362">
    <property type="term" value="P:transcription elongation by RNA polymerase I"/>
    <property type="evidence" value="ECO:0007669"/>
    <property type="project" value="TreeGrafter"/>
</dbReference>
<gene>
    <name evidence="8" type="ORF">QBC33DRAFT_556227</name>
</gene>
<evidence type="ECO:0000256" key="2">
    <source>
        <dbReference type="ARBA" id="ARBA00022478"/>
    </source>
</evidence>
<evidence type="ECO:0000256" key="4">
    <source>
        <dbReference type="ARBA" id="ARBA00023242"/>
    </source>
</evidence>
<evidence type="ECO:0000256" key="3">
    <source>
        <dbReference type="ARBA" id="ARBA00023163"/>
    </source>
</evidence>
<dbReference type="InterPro" id="IPR008193">
    <property type="entry name" value="RNA_pol_Rpb11_13-16kDa_CS"/>
</dbReference>
<evidence type="ECO:0000313" key="8">
    <source>
        <dbReference type="EMBL" id="KAK1769803.1"/>
    </source>
</evidence>
<dbReference type="EMBL" id="MU839001">
    <property type="protein sequence ID" value="KAK1769803.1"/>
    <property type="molecule type" value="Genomic_DNA"/>
</dbReference>
<reference evidence="8" key="1">
    <citation type="submission" date="2023-06" db="EMBL/GenBank/DDBJ databases">
        <title>Genome-scale phylogeny and comparative genomics of the fungal order Sordariales.</title>
        <authorList>
            <consortium name="Lawrence Berkeley National Laboratory"/>
            <person name="Hensen N."/>
            <person name="Bonometti L."/>
            <person name="Westerberg I."/>
            <person name="Brannstrom I.O."/>
            <person name="Guillou S."/>
            <person name="Cros-Aarteil S."/>
            <person name="Calhoun S."/>
            <person name="Haridas S."/>
            <person name="Kuo A."/>
            <person name="Mondo S."/>
            <person name="Pangilinan J."/>
            <person name="Riley R."/>
            <person name="Labutti K."/>
            <person name="Andreopoulos B."/>
            <person name="Lipzen A."/>
            <person name="Chen C."/>
            <person name="Yanf M."/>
            <person name="Daum C."/>
            <person name="Ng V."/>
            <person name="Clum A."/>
            <person name="Steindorff A."/>
            <person name="Ohm R."/>
            <person name="Martin F."/>
            <person name="Silar P."/>
            <person name="Natvig D."/>
            <person name="Lalanne C."/>
            <person name="Gautier V."/>
            <person name="Ament-Velasquez S.L."/>
            <person name="Kruys A."/>
            <person name="Hutchinson M.I."/>
            <person name="Powell A.J."/>
            <person name="Barry K."/>
            <person name="Miller A.N."/>
            <person name="Grigoriev I.V."/>
            <person name="Debuchy R."/>
            <person name="Gladieux P."/>
            <person name="Thoren M.H."/>
            <person name="Johannesson H."/>
        </authorList>
    </citation>
    <scope>NUCLEOTIDE SEQUENCE</scope>
    <source>
        <strain evidence="8">8032-3</strain>
    </source>
</reference>
<sequence length="155" mass="17130">MPTKSRSVDPSVDASMEDAPPSHQPAVDEAEEAEQADEAAEGEYADDYAEEEEEVQRVKLLPGSTPTAASFEFLDEGHTLGNALRYIIMKNPDVEFCAYAIPHPSEPKMNIRIQTYEGTTAIEALEKGLKDVQELCDVVATKFWAAREDFTNTMS</sequence>
<dbReference type="HAMAP" id="MF_00261">
    <property type="entry name" value="RNApol_arch_Rpo11"/>
    <property type="match status" value="1"/>
</dbReference>
<dbReference type="Pfam" id="PF13656">
    <property type="entry name" value="RNA_pol_L_2"/>
    <property type="match status" value="1"/>
</dbReference>
<dbReference type="Gene3D" id="3.30.1360.10">
    <property type="entry name" value="RNA polymerase, RBP11-like subunit"/>
    <property type="match status" value="1"/>
</dbReference>
<dbReference type="GO" id="GO:0003677">
    <property type="term" value="F:DNA binding"/>
    <property type="evidence" value="ECO:0007669"/>
    <property type="project" value="InterPro"/>
</dbReference>
<dbReference type="PROSITE" id="PS01154">
    <property type="entry name" value="RNA_POL_L_13KD"/>
    <property type="match status" value="1"/>
</dbReference>
<dbReference type="GO" id="GO:0006383">
    <property type="term" value="P:transcription by RNA polymerase III"/>
    <property type="evidence" value="ECO:0007669"/>
    <property type="project" value="TreeGrafter"/>
</dbReference>
<evidence type="ECO:0000256" key="1">
    <source>
        <dbReference type="ARBA" id="ARBA00004123"/>
    </source>
</evidence>
<organism evidence="8 9">
    <name type="scientific">Phialemonium atrogriseum</name>
    <dbReference type="NCBI Taxonomy" id="1093897"/>
    <lineage>
        <taxon>Eukaryota</taxon>
        <taxon>Fungi</taxon>
        <taxon>Dikarya</taxon>
        <taxon>Ascomycota</taxon>
        <taxon>Pezizomycotina</taxon>
        <taxon>Sordariomycetes</taxon>
        <taxon>Sordariomycetidae</taxon>
        <taxon>Cephalothecales</taxon>
        <taxon>Cephalothecaceae</taxon>
        <taxon>Phialemonium</taxon>
    </lineage>
</organism>
<evidence type="ECO:0000313" key="9">
    <source>
        <dbReference type="Proteomes" id="UP001244011"/>
    </source>
</evidence>
<dbReference type="GO" id="GO:0005666">
    <property type="term" value="C:RNA polymerase III complex"/>
    <property type="evidence" value="ECO:0007669"/>
    <property type="project" value="TreeGrafter"/>
</dbReference>
<dbReference type="GO" id="GO:0046983">
    <property type="term" value="F:protein dimerization activity"/>
    <property type="evidence" value="ECO:0007669"/>
    <property type="project" value="InterPro"/>
</dbReference>
<dbReference type="GO" id="GO:0055029">
    <property type="term" value="C:nuclear DNA-directed RNA polymerase complex"/>
    <property type="evidence" value="ECO:0007669"/>
    <property type="project" value="UniProtKB-ARBA"/>
</dbReference>
<dbReference type="GO" id="GO:0005736">
    <property type="term" value="C:RNA polymerase I complex"/>
    <property type="evidence" value="ECO:0007669"/>
    <property type="project" value="TreeGrafter"/>
</dbReference>
<dbReference type="Proteomes" id="UP001244011">
    <property type="component" value="Unassembled WGS sequence"/>
</dbReference>
<dbReference type="InterPro" id="IPR033898">
    <property type="entry name" value="RNAP_AC19"/>
</dbReference>